<dbReference type="SUPFAM" id="SSF55347">
    <property type="entry name" value="Glyceraldehyde-3-phosphate dehydrogenase-like, C-terminal domain"/>
    <property type="match status" value="1"/>
</dbReference>
<dbReference type="Pfam" id="PF22725">
    <property type="entry name" value="GFO_IDH_MocA_C3"/>
    <property type="match status" value="1"/>
</dbReference>
<proteinExistence type="predicted"/>
<dbReference type="AlphaFoldDB" id="A0A2Z4AC54"/>
<dbReference type="InterPro" id="IPR055170">
    <property type="entry name" value="GFO_IDH_MocA-like_dom"/>
</dbReference>
<accession>A0A2Z4AC54</accession>
<evidence type="ECO:0000259" key="2">
    <source>
        <dbReference type="Pfam" id="PF22725"/>
    </source>
</evidence>
<sequence length="331" mass="36899">MIRVAIIGSGNIGKRHAECYQNNPNSHVIAFCDCIIDRAKDAARTYNCPSFSSVADLLGSGLEFDAASICTSGQENGSHHYSPTIELLNAGKAILGEKPISNNIDEAIQMVALAQKKKIRYGINLNHRFTPAAQLARQWIDDGRIGEMNSIQMRMWINNKNETSEHFHMRALHPHSLDVMRYFAGKVKKVNAFFKKGKGRKIWSNVHLNLQFENNTIGHLYGSYDGGGPSSPWGLETCEIIGSEARIIIEEACEKLIFSPRFSFEQETYEHLGGMGSFEETFQSRLDAWVADLSNKTLPEQVNAKAEDALDVQRVIEAAIQSWSNGSVVHL</sequence>
<dbReference type="EMBL" id="CP029803">
    <property type="protein sequence ID" value="AWT59663.1"/>
    <property type="molecule type" value="Genomic_DNA"/>
</dbReference>
<name>A0A2Z4AC54_9BACT</name>
<dbReference type="PANTHER" id="PTHR43377">
    <property type="entry name" value="BILIVERDIN REDUCTASE A"/>
    <property type="match status" value="1"/>
</dbReference>
<dbReference type="InterPro" id="IPR051450">
    <property type="entry name" value="Gfo/Idh/MocA_Oxidoreductases"/>
</dbReference>
<gene>
    <name evidence="3" type="primary">yceM_1</name>
    <name evidence="3" type="ORF">DF168_00856</name>
</gene>
<dbReference type="GO" id="GO:0000166">
    <property type="term" value="F:nucleotide binding"/>
    <property type="evidence" value="ECO:0007669"/>
    <property type="project" value="InterPro"/>
</dbReference>
<dbReference type="Pfam" id="PF01408">
    <property type="entry name" value="GFO_IDH_MocA"/>
    <property type="match status" value="1"/>
</dbReference>
<dbReference type="SUPFAM" id="SSF51735">
    <property type="entry name" value="NAD(P)-binding Rossmann-fold domains"/>
    <property type="match status" value="1"/>
</dbReference>
<dbReference type="KEGG" id="mtar:DF168_00856"/>
<evidence type="ECO:0000313" key="4">
    <source>
        <dbReference type="Proteomes" id="UP000247465"/>
    </source>
</evidence>
<evidence type="ECO:0000259" key="1">
    <source>
        <dbReference type="Pfam" id="PF01408"/>
    </source>
</evidence>
<feature type="domain" description="GFO/IDH/MocA-like oxidoreductase" evidence="2">
    <location>
        <begin position="134"/>
        <end position="247"/>
    </location>
</feature>
<organism evidence="3 4">
    <name type="scientific">Candidatus Moanibacter tarae</name>
    <dbReference type="NCBI Taxonomy" id="2200854"/>
    <lineage>
        <taxon>Bacteria</taxon>
        <taxon>Pseudomonadati</taxon>
        <taxon>Verrucomicrobiota</taxon>
        <taxon>Opitutia</taxon>
        <taxon>Puniceicoccales</taxon>
        <taxon>Puniceicoccales incertae sedis</taxon>
        <taxon>Candidatus Moanibacter</taxon>
    </lineage>
</organism>
<reference evidence="3 4" key="1">
    <citation type="submission" date="2018-06" db="EMBL/GenBank/DDBJ databases">
        <title>Draft Genome Sequence of a Novel Marine Bacterium Related to the Verrucomicrobia.</title>
        <authorList>
            <person name="Vosseberg J."/>
            <person name="Martijn J."/>
            <person name="Ettema T.J.G."/>
        </authorList>
    </citation>
    <scope>NUCLEOTIDE SEQUENCE [LARGE SCALE GENOMIC DNA]</scope>
    <source>
        <strain evidence="3">TARA_B100001123</strain>
    </source>
</reference>
<feature type="domain" description="Gfo/Idh/MocA-like oxidoreductase N-terminal" evidence="1">
    <location>
        <begin position="2"/>
        <end position="123"/>
    </location>
</feature>
<dbReference type="Gene3D" id="3.30.360.10">
    <property type="entry name" value="Dihydrodipicolinate Reductase, domain 2"/>
    <property type="match status" value="1"/>
</dbReference>
<dbReference type="GO" id="GO:0016491">
    <property type="term" value="F:oxidoreductase activity"/>
    <property type="evidence" value="ECO:0007669"/>
    <property type="project" value="UniProtKB-KW"/>
</dbReference>
<dbReference type="Gene3D" id="3.40.50.720">
    <property type="entry name" value="NAD(P)-binding Rossmann-like Domain"/>
    <property type="match status" value="1"/>
</dbReference>
<dbReference type="PANTHER" id="PTHR43377:SF1">
    <property type="entry name" value="BILIVERDIN REDUCTASE A"/>
    <property type="match status" value="1"/>
</dbReference>
<dbReference type="InterPro" id="IPR000683">
    <property type="entry name" value="Gfo/Idh/MocA-like_OxRdtase_N"/>
</dbReference>
<dbReference type="InterPro" id="IPR036291">
    <property type="entry name" value="NAD(P)-bd_dom_sf"/>
</dbReference>
<dbReference type="EC" id="1.-.-.-" evidence="3"/>
<dbReference type="Proteomes" id="UP000247465">
    <property type="component" value="Chromosome"/>
</dbReference>
<keyword evidence="3" id="KW-0560">Oxidoreductase</keyword>
<protein>
    <submittedName>
        <fullName evidence="3">Oxidoreductase YceM</fullName>
        <ecNumber evidence="3">1.-.-.-</ecNumber>
    </submittedName>
</protein>
<evidence type="ECO:0000313" key="3">
    <source>
        <dbReference type="EMBL" id="AWT59663.1"/>
    </source>
</evidence>